<evidence type="ECO:0008006" key="4">
    <source>
        <dbReference type="Google" id="ProtNLM"/>
    </source>
</evidence>
<protein>
    <recommendedName>
        <fullName evidence="4">CUE domain-containing protein</fullName>
    </recommendedName>
</protein>
<feature type="compositionally biased region" description="Acidic residues" evidence="1">
    <location>
        <begin position="117"/>
        <end position="147"/>
    </location>
</feature>
<keyword evidence="3" id="KW-1185">Reference proteome</keyword>
<evidence type="ECO:0000313" key="3">
    <source>
        <dbReference type="Proteomes" id="UP001158986"/>
    </source>
</evidence>
<sequence>MESLRNVFSTVPTEALMRVLEMCGQNVVMASAWLLENDWRGVMDAEYDHVAAISTSVMSDGPSSLHTANIDAMDATSVVSEHNRTMIVSTEGNNRQERNDSNDNHYDRRWVLGNEIQADDFDSEEEEDEEHEDEDEEEDEEEDDDLYYDANEMTVPPLTKRTKISKTRETKLHANEDDFWVTFDGQVVVKSMIELLNTTLSKLAHSKVVLLNQPALELDRAAATKKLKSVLALEETVDNDYDVTSGQIQSPRHAINRITMANLLNGDTPAGEKSRNSPSLILATNAISETSICQKRKRRDIAKAGCTPCQGFFAHFFPVGELDMVWRTVMHAHLLKRQFGEKIEFQTASGGLFRKRDFDELMHLQNSVAPSRAASISFSPLSMLKCCIILPCPANEGEMFRVGRNMHSILKVQGGLYYRVLDTPPFTSTSSPCDDRHELLNEADEMTEEYFRRFARYRIMEKEPITTGTTKVGGDPFMSYQEPRKTKYCLEVLDTFKWTLSLDD</sequence>
<proteinExistence type="predicted"/>
<name>A0ABN8D9V7_9STRA</name>
<accession>A0ABN8D9V7</accession>
<organism evidence="2 3">
    <name type="scientific">Peronospora belbahrii</name>
    <dbReference type="NCBI Taxonomy" id="622444"/>
    <lineage>
        <taxon>Eukaryota</taxon>
        <taxon>Sar</taxon>
        <taxon>Stramenopiles</taxon>
        <taxon>Oomycota</taxon>
        <taxon>Peronosporomycetes</taxon>
        <taxon>Peronosporales</taxon>
        <taxon>Peronosporaceae</taxon>
        <taxon>Peronospora</taxon>
    </lineage>
</organism>
<comment type="caution">
    <text evidence="2">The sequence shown here is derived from an EMBL/GenBank/DDBJ whole genome shotgun (WGS) entry which is preliminary data.</text>
</comment>
<dbReference type="Proteomes" id="UP001158986">
    <property type="component" value="Unassembled WGS sequence"/>
</dbReference>
<reference evidence="2 3" key="1">
    <citation type="submission" date="2021-11" db="EMBL/GenBank/DDBJ databases">
        <authorList>
            <person name="Islam A."/>
            <person name="Islam S."/>
            <person name="Flora M.S."/>
            <person name="Rahman M."/>
            <person name="Ziaur R.M."/>
            <person name="Epstein J.H."/>
            <person name="Hassan M."/>
            <person name="Klassen M."/>
            <person name="Woodard K."/>
            <person name="Webb A."/>
            <person name="Webby R.J."/>
            <person name="El Zowalaty M.E."/>
        </authorList>
    </citation>
    <scope>NUCLEOTIDE SEQUENCE [LARGE SCALE GENOMIC DNA]</scope>
    <source>
        <strain evidence="2">Pbs1</strain>
    </source>
</reference>
<evidence type="ECO:0000313" key="2">
    <source>
        <dbReference type="EMBL" id="CAH0521800.1"/>
    </source>
</evidence>
<gene>
    <name evidence="2" type="ORF">PBS001_LOCUS8241</name>
</gene>
<dbReference type="EMBL" id="CAKLCB010000384">
    <property type="protein sequence ID" value="CAH0521800.1"/>
    <property type="molecule type" value="Genomic_DNA"/>
</dbReference>
<evidence type="ECO:0000256" key="1">
    <source>
        <dbReference type="SAM" id="MobiDB-lite"/>
    </source>
</evidence>
<feature type="compositionally biased region" description="Basic and acidic residues" evidence="1">
    <location>
        <begin position="94"/>
        <end position="110"/>
    </location>
</feature>
<feature type="region of interest" description="Disordered" evidence="1">
    <location>
        <begin position="87"/>
        <end position="162"/>
    </location>
</feature>